<feature type="transmembrane region" description="Helical" evidence="1">
    <location>
        <begin position="14"/>
        <end position="32"/>
    </location>
</feature>
<dbReference type="Proteomes" id="UP000218731">
    <property type="component" value="Plasmid pKF715A"/>
</dbReference>
<sequence length="93" mass="10084">MLNHLTTEISNKRFVAYVALLYILAFTAGAWVPASSPIFSSAPYVKLALLPFAQTFLLMGARSRWPSNYGVIVAASSAFYGGTILSVITSVFF</sequence>
<protein>
    <submittedName>
        <fullName evidence="2">Uncharacterized protein</fullName>
    </submittedName>
</protein>
<name>A0A1L7NMZ9_PSEPU</name>
<keyword evidence="1" id="KW-1133">Transmembrane helix</keyword>
<organism evidence="2 3">
    <name type="scientific">Pseudomonas putida</name>
    <name type="common">Arthrobacter siderocapsulatus</name>
    <dbReference type="NCBI Taxonomy" id="303"/>
    <lineage>
        <taxon>Bacteria</taxon>
        <taxon>Pseudomonadati</taxon>
        <taxon>Pseudomonadota</taxon>
        <taxon>Gammaproteobacteria</taxon>
        <taxon>Pseudomonadales</taxon>
        <taxon>Pseudomonadaceae</taxon>
        <taxon>Pseudomonas</taxon>
    </lineage>
</organism>
<keyword evidence="1" id="KW-0472">Membrane</keyword>
<dbReference type="RefSeq" id="WP_058151427.1">
    <property type="nucleotide sequence ID" value="NZ_AP015030.1"/>
</dbReference>
<evidence type="ECO:0000313" key="2">
    <source>
        <dbReference type="EMBL" id="BAW26817.1"/>
    </source>
</evidence>
<keyword evidence="1" id="KW-0812">Transmembrane</keyword>
<dbReference type="AlphaFoldDB" id="A0A1L7NMZ9"/>
<reference evidence="2 3" key="1">
    <citation type="submission" date="2015-11" db="EMBL/GenBank/DDBJ databases">
        <title>Complete genome sequencing of a biphenyl-degrading bacterium, Pseudomonas putida KF715 (=NBRC110667).</title>
        <authorList>
            <person name="Suenaga H."/>
            <person name="Fujihara N."/>
            <person name="Watanabe T."/>
            <person name="Hirose J."/>
            <person name="Kimura N."/>
            <person name="Yamazoe A."/>
            <person name="Hosoyama A."/>
            <person name="Shimodaira J."/>
            <person name="Furukawa K."/>
        </authorList>
    </citation>
    <scope>NUCLEOTIDE SEQUENCE [LARGE SCALE GENOMIC DNA]</scope>
    <source>
        <strain evidence="2 3">KF715</strain>
        <plasmid evidence="3">Plasmid pkf715a dna</plasmid>
    </source>
</reference>
<evidence type="ECO:0000313" key="3">
    <source>
        <dbReference type="Proteomes" id="UP000218731"/>
    </source>
</evidence>
<gene>
    <name evidence="2" type="ORF">KF715C_pA3120</name>
</gene>
<accession>A0A1L7NMZ9</accession>
<feature type="transmembrane region" description="Helical" evidence="1">
    <location>
        <begin position="71"/>
        <end position="92"/>
    </location>
</feature>
<keyword evidence="2" id="KW-0614">Plasmid</keyword>
<dbReference type="EMBL" id="AP015030">
    <property type="protein sequence ID" value="BAW26817.1"/>
    <property type="molecule type" value="Genomic_DNA"/>
</dbReference>
<evidence type="ECO:0000256" key="1">
    <source>
        <dbReference type="SAM" id="Phobius"/>
    </source>
</evidence>
<proteinExistence type="predicted"/>
<geneLocation type="plasmid" evidence="3">
    <name>pkf715a dna</name>
</geneLocation>